<gene>
    <name evidence="7" type="ORF">ACFSJ0_05110</name>
</gene>
<evidence type="ECO:0000256" key="5">
    <source>
        <dbReference type="ARBA" id="ARBA00023284"/>
    </source>
</evidence>
<keyword evidence="2" id="KW-0732">Signal</keyword>
<dbReference type="EMBL" id="JBHUCM010000005">
    <property type="protein sequence ID" value="MFD1536404.1"/>
    <property type="molecule type" value="Genomic_DNA"/>
</dbReference>
<dbReference type="InterPro" id="IPR012336">
    <property type="entry name" value="Thioredoxin-like_fold"/>
</dbReference>
<evidence type="ECO:0000313" key="8">
    <source>
        <dbReference type="Proteomes" id="UP001597097"/>
    </source>
</evidence>
<dbReference type="Proteomes" id="UP001597097">
    <property type="component" value="Unassembled WGS sequence"/>
</dbReference>
<evidence type="ECO:0000313" key="7">
    <source>
        <dbReference type="EMBL" id="MFD1536404.1"/>
    </source>
</evidence>
<comment type="caution">
    <text evidence="7">The sequence shown here is derived from an EMBL/GenBank/DDBJ whole genome shotgun (WGS) entry which is preliminary data.</text>
</comment>
<dbReference type="CDD" id="cd02972">
    <property type="entry name" value="DsbA_family"/>
    <property type="match status" value="1"/>
</dbReference>
<dbReference type="PANTHER" id="PTHR13887">
    <property type="entry name" value="GLUTATHIONE S-TRANSFERASE KAPPA"/>
    <property type="match status" value="1"/>
</dbReference>
<organism evidence="7 8">
    <name type="scientific">Nonomuraea guangzhouensis</name>
    <dbReference type="NCBI Taxonomy" id="1291555"/>
    <lineage>
        <taxon>Bacteria</taxon>
        <taxon>Bacillati</taxon>
        <taxon>Actinomycetota</taxon>
        <taxon>Actinomycetes</taxon>
        <taxon>Streptosporangiales</taxon>
        <taxon>Streptosporangiaceae</taxon>
        <taxon>Nonomuraea</taxon>
    </lineage>
</organism>
<proteinExistence type="inferred from homology"/>
<keyword evidence="4" id="KW-1015">Disulfide bond</keyword>
<evidence type="ECO:0000256" key="3">
    <source>
        <dbReference type="ARBA" id="ARBA00023002"/>
    </source>
</evidence>
<feature type="domain" description="Thioredoxin-like fold" evidence="6">
    <location>
        <begin position="53"/>
        <end position="208"/>
    </location>
</feature>
<evidence type="ECO:0000259" key="6">
    <source>
        <dbReference type="Pfam" id="PF13462"/>
    </source>
</evidence>
<keyword evidence="3" id="KW-0560">Oxidoreductase</keyword>
<dbReference type="Pfam" id="PF13462">
    <property type="entry name" value="Thioredoxin_4"/>
    <property type="match status" value="1"/>
</dbReference>
<dbReference type="PANTHER" id="PTHR13887:SF14">
    <property type="entry name" value="DISULFIDE BOND FORMATION PROTEIN D"/>
    <property type="match status" value="1"/>
</dbReference>
<reference evidence="8" key="1">
    <citation type="journal article" date="2019" name="Int. J. Syst. Evol. Microbiol.">
        <title>The Global Catalogue of Microorganisms (GCM) 10K type strain sequencing project: providing services to taxonomists for standard genome sequencing and annotation.</title>
        <authorList>
            <consortium name="The Broad Institute Genomics Platform"/>
            <consortium name="The Broad Institute Genome Sequencing Center for Infectious Disease"/>
            <person name="Wu L."/>
            <person name="Ma J."/>
        </authorList>
    </citation>
    <scope>NUCLEOTIDE SEQUENCE [LARGE SCALE GENOMIC DNA]</scope>
    <source>
        <strain evidence="8">CGMCC 1.15399</strain>
    </source>
</reference>
<evidence type="ECO:0000256" key="4">
    <source>
        <dbReference type="ARBA" id="ARBA00023157"/>
    </source>
</evidence>
<dbReference type="RefSeq" id="WP_219530088.1">
    <property type="nucleotide sequence ID" value="NZ_JAHKRM010000008.1"/>
</dbReference>
<protein>
    <submittedName>
        <fullName evidence="7">DsbA family protein</fullName>
    </submittedName>
</protein>
<keyword evidence="8" id="KW-1185">Reference proteome</keyword>
<comment type="similarity">
    <text evidence="1">Belongs to the thioredoxin family. DsbA subfamily.</text>
</comment>
<evidence type="ECO:0000256" key="1">
    <source>
        <dbReference type="ARBA" id="ARBA00005791"/>
    </source>
</evidence>
<accession>A0ABW4G0W9</accession>
<sequence>MNKRLAAVVAAGVALVVLLTVVAFSEPGSSSAQGVRLTRQPDGSMVLADRGGDAPVLDLYEDFDCPVCKELHTRVNATIERLAKEGKVKVVFHPVTVFEDEPMRSNSVRAAAAARCVPEESWLAFRDELYAMQPSPHGLASGFEVQDLAEAARKVGASVDQCVTSQSYADEHLRESAKIKIDGTPTLLLDGEQLGNEAFDPATLERAITGGTGVTV</sequence>
<evidence type="ECO:0000256" key="2">
    <source>
        <dbReference type="ARBA" id="ARBA00022729"/>
    </source>
</evidence>
<keyword evidence="5" id="KW-0676">Redox-active center</keyword>
<name>A0ABW4G0W9_9ACTN</name>